<evidence type="ECO:0000313" key="14">
    <source>
        <dbReference type="EMBL" id="GGD29617.1"/>
    </source>
</evidence>
<evidence type="ECO:0000256" key="8">
    <source>
        <dbReference type="ARBA" id="ARBA00022884"/>
    </source>
</evidence>
<keyword evidence="3 10" id="KW-0479">Metal-binding</keyword>
<dbReference type="InterPro" id="IPR004881">
    <property type="entry name" value="Ribosome_biogen_GTPase_RsgA"/>
</dbReference>
<dbReference type="InterPro" id="IPR027417">
    <property type="entry name" value="P-loop_NTPase"/>
</dbReference>
<evidence type="ECO:0000313" key="15">
    <source>
        <dbReference type="Proteomes" id="UP000642571"/>
    </source>
</evidence>
<evidence type="ECO:0000256" key="5">
    <source>
        <dbReference type="ARBA" id="ARBA00022741"/>
    </source>
</evidence>
<dbReference type="PANTHER" id="PTHR32120">
    <property type="entry name" value="SMALL RIBOSOMAL SUBUNIT BIOGENESIS GTPASE RSGA"/>
    <property type="match status" value="1"/>
</dbReference>
<feature type="binding site" evidence="10">
    <location>
        <position position="295"/>
    </location>
    <ligand>
        <name>Zn(2+)</name>
        <dbReference type="ChEBI" id="CHEBI:29105"/>
    </ligand>
</feature>
<evidence type="ECO:0000256" key="7">
    <source>
        <dbReference type="ARBA" id="ARBA00022833"/>
    </source>
</evidence>
<feature type="binding site" evidence="10">
    <location>
        <begin position="149"/>
        <end position="152"/>
    </location>
    <ligand>
        <name>GTP</name>
        <dbReference type="ChEBI" id="CHEBI:37565"/>
    </ligand>
</feature>
<keyword evidence="9 10" id="KW-0342">GTP-binding</keyword>
<evidence type="ECO:0000259" key="13">
    <source>
        <dbReference type="PROSITE" id="PS51721"/>
    </source>
</evidence>
<feature type="region of interest" description="Disordered" evidence="11">
    <location>
        <begin position="327"/>
        <end position="353"/>
    </location>
</feature>
<dbReference type="Proteomes" id="UP000642571">
    <property type="component" value="Unassembled WGS sequence"/>
</dbReference>
<dbReference type="EMBL" id="BMIN01000032">
    <property type="protein sequence ID" value="GGD29617.1"/>
    <property type="molecule type" value="Genomic_DNA"/>
</dbReference>
<evidence type="ECO:0000256" key="9">
    <source>
        <dbReference type="ARBA" id="ARBA00023134"/>
    </source>
</evidence>
<dbReference type="RefSeq" id="WP_188656232.1">
    <property type="nucleotide sequence ID" value="NZ_BMIN01000032.1"/>
</dbReference>
<protein>
    <recommendedName>
        <fullName evidence="10">Small ribosomal subunit biogenesis GTPase RsgA</fullName>
        <ecNumber evidence="10">3.6.1.-</ecNumber>
    </recommendedName>
</protein>
<dbReference type="HAMAP" id="MF_01820">
    <property type="entry name" value="GTPase_RsgA"/>
    <property type="match status" value="1"/>
</dbReference>
<dbReference type="NCBIfam" id="TIGR00157">
    <property type="entry name" value="ribosome small subunit-dependent GTPase A"/>
    <property type="match status" value="1"/>
</dbReference>
<evidence type="ECO:0000256" key="3">
    <source>
        <dbReference type="ARBA" id="ARBA00022723"/>
    </source>
</evidence>
<comment type="subunit">
    <text evidence="10">Monomer. Associates with 30S ribosomal subunit, binds 16S rRNA.</text>
</comment>
<evidence type="ECO:0000256" key="1">
    <source>
        <dbReference type="ARBA" id="ARBA00022490"/>
    </source>
</evidence>
<keyword evidence="7 10" id="KW-0862">Zinc</keyword>
<keyword evidence="15" id="KW-1185">Reference proteome</keyword>
<keyword evidence="1 10" id="KW-0963">Cytoplasm</keyword>
<dbReference type="SUPFAM" id="SSF52540">
    <property type="entry name" value="P-loop containing nucleoside triphosphate hydrolases"/>
    <property type="match status" value="1"/>
</dbReference>
<keyword evidence="4 10" id="KW-0699">rRNA-binding</keyword>
<comment type="caution">
    <text evidence="14">The sequence shown here is derived from an EMBL/GenBank/DDBJ whole genome shotgun (WGS) entry which is preliminary data.</text>
</comment>
<dbReference type="SUPFAM" id="SSF50249">
    <property type="entry name" value="Nucleic acid-binding proteins"/>
    <property type="match status" value="1"/>
</dbReference>
<dbReference type="CDD" id="cd01854">
    <property type="entry name" value="YjeQ_EngC"/>
    <property type="match status" value="1"/>
</dbReference>
<evidence type="ECO:0000256" key="11">
    <source>
        <dbReference type="SAM" id="MobiDB-lite"/>
    </source>
</evidence>
<dbReference type="PANTHER" id="PTHR32120:SF10">
    <property type="entry name" value="SMALL RIBOSOMAL SUBUNIT BIOGENESIS GTPASE RSGA"/>
    <property type="match status" value="1"/>
</dbReference>
<feature type="domain" description="CP-type G" evidence="13">
    <location>
        <begin position="102"/>
        <end position="259"/>
    </location>
</feature>
<feature type="domain" description="EngC GTPase" evidence="12">
    <location>
        <begin position="110"/>
        <end position="257"/>
    </location>
</feature>
<dbReference type="InterPro" id="IPR030378">
    <property type="entry name" value="G_CP_dom"/>
</dbReference>
<sequence length="353" mass="40124">MNLVQLGWNDSIDTSFKEYESEGYAIGRISKGYKNTYKVITKEQELSAEVSGKFIHNASNKKDFPSVGDWVVLTLQVEEGKAMIHKVLHRFSKFSRKEPGQGSDEQIVATNINTVFLVISLNKDFNLRRIERYLITAWESGAKPVIVLSKSDICEEIYEKIIEVESVAIGVPIYTVSAHKGEGMDNLKKYCIDGETIALLGSSGSGKSTICNYLYGSYKQKVSAIRTGDEKGKHTTTNREMLMLPEGGILIDTPGMRELQLWDVNQSINKSFSDIEQFATQCLFRDCQHDNEPSCAVKAAIDQGELELDRFNNYVKFQRELAYLERKNDKKSQMEEKKRHKKIGGDRTRFNRK</sequence>
<evidence type="ECO:0000256" key="4">
    <source>
        <dbReference type="ARBA" id="ARBA00022730"/>
    </source>
</evidence>
<proteinExistence type="inferred from homology"/>
<comment type="similarity">
    <text evidence="10">Belongs to the TRAFAC class YlqF/YawG GTPase family. RsgA subfamily.</text>
</comment>
<keyword evidence="5 10" id="KW-0547">Nucleotide-binding</keyword>
<dbReference type="Gene3D" id="1.10.40.50">
    <property type="entry name" value="Probable gtpase engc, domain 3"/>
    <property type="match status" value="1"/>
</dbReference>
<keyword evidence="6 10" id="KW-0378">Hydrolase</keyword>
<dbReference type="InterPro" id="IPR010914">
    <property type="entry name" value="RsgA_GTPase_dom"/>
</dbReference>
<dbReference type="PROSITE" id="PS50936">
    <property type="entry name" value="ENGC_GTPASE"/>
    <property type="match status" value="1"/>
</dbReference>
<dbReference type="Gene3D" id="3.40.50.300">
    <property type="entry name" value="P-loop containing nucleotide triphosphate hydrolases"/>
    <property type="match status" value="1"/>
</dbReference>
<evidence type="ECO:0000256" key="2">
    <source>
        <dbReference type="ARBA" id="ARBA00022517"/>
    </source>
</evidence>
<comment type="function">
    <text evidence="10">One of several proteins that assist in the late maturation steps of the functional core of the 30S ribosomal subunit. Helps release RbfA from mature subunits. May play a role in the assembly of ribosomal proteins into the subunit. Circularly permuted GTPase that catalyzes slow GTP hydrolysis, GTPase activity is stimulated by the 30S ribosomal subunit.</text>
</comment>
<dbReference type="InterPro" id="IPR012340">
    <property type="entry name" value="NA-bd_OB-fold"/>
</dbReference>
<dbReference type="Pfam" id="PF03193">
    <property type="entry name" value="RsgA_GTPase"/>
    <property type="match status" value="1"/>
</dbReference>
<evidence type="ECO:0000256" key="10">
    <source>
        <dbReference type="HAMAP-Rule" id="MF_01820"/>
    </source>
</evidence>
<feature type="binding site" evidence="10">
    <location>
        <position position="282"/>
    </location>
    <ligand>
        <name>Zn(2+)</name>
        <dbReference type="ChEBI" id="CHEBI:29105"/>
    </ligand>
</feature>
<keyword evidence="8 10" id="KW-0694">RNA-binding</keyword>
<gene>
    <name evidence="10 14" type="primary">rsgA</name>
    <name evidence="14" type="ORF">GCM10011389_41470</name>
</gene>
<feature type="binding site" evidence="10">
    <location>
        <begin position="201"/>
        <end position="209"/>
    </location>
    <ligand>
        <name>GTP</name>
        <dbReference type="ChEBI" id="CHEBI:37565"/>
    </ligand>
</feature>
<dbReference type="PROSITE" id="PS51721">
    <property type="entry name" value="G_CP"/>
    <property type="match status" value="1"/>
</dbReference>
<dbReference type="Gene3D" id="2.40.50.140">
    <property type="entry name" value="Nucleic acid-binding proteins"/>
    <property type="match status" value="1"/>
</dbReference>
<feature type="binding site" evidence="10">
    <location>
        <position position="289"/>
    </location>
    <ligand>
        <name>Zn(2+)</name>
        <dbReference type="ChEBI" id="CHEBI:29105"/>
    </ligand>
</feature>
<dbReference type="EC" id="3.6.1.-" evidence="10"/>
<organism evidence="14 15">
    <name type="scientific">Pontibacillus salipaludis</name>
    <dbReference type="NCBI Taxonomy" id="1697394"/>
    <lineage>
        <taxon>Bacteria</taxon>
        <taxon>Bacillati</taxon>
        <taxon>Bacillota</taxon>
        <taxon>Bacilli</taxon>
        <taxon>Bacillales</taxon>
        <taxon>Bacillaceae</taxon>
        <taxon>Pontibacillus</taxon>
    </lineage>
</organism>
<comment type="subcellular location">
    <subcellularLocation>
        <location evidence="10">Cytoplasm</location>
    </subcellularLocation>
</comment>
<comment type="cofactor">
    <cofactor evidence="10">
        <name>Zn(2+)</name>
        <dbReference type="ChEBI" id="CHEBI:29105"/>
    </cofactor>
    <text evidence="10">Binds 1 zinc ion per subunit.</text>
</comment>
<evidence type="ECO:0000259" key="12">
    <source>
        <dbReference type="PROSITE" id="PS50936"/>
    </source>
</evidence>
<keyword evidence="2 10" id="KW-0690">Ribosome biogenesis</keyword>
<evidence type="ECO:0000256" key="6">
    <source>
        <dbReference type="ARBA" id="ARBA00022801"/>
    </source>
</evidence>
<reference evidence="15" key="1">
    <citation type="journal article" date="2019" name="Int. J. Syst. Evol. Microbiol.">
        <title>The Global Catalogue of Microorganisms (GCM) 10K type strain sequencing project: providing services to taxonomists for standard genome sequencing and annotation.</title>
        <authorList>
            <consortium name="The Broad Institute Genomics Platform"/>
            <consortium name="The Broad Institute Genome Sequencing Center for Infectious Disease"/>
            <person name="Wu L."/>
            <person name="Ma J."/>
        </authorList>
    </citation>
    <scope>NUCLEOTIDE SEQUENCE [LARGE SCALE GENOMIC DNA]</scope>
    <source>
        <strain evidence="15">CGMCC 1.15353</strain>
    </source>
</reference>
<name>A0ABQ1QL08_9BACI</name>
<accession>A0ABQ1QL08</accession>
<feature type="binding site" evidence="10">
    <location>
        <position position="287"/>
    </location>
    <ligand>
        <name>Zn(2+)</name>
        <dbReference type="ChEBI" id="CHEBI:29105"/>
    </ligand>
</feature>